<proteinExistence type="predicted"/>
<dbReference type="EMBL" id="MLAK01001237">
    <property type="protein sequence ID" value="OHS95581.1"/>
    <property type="molecule type" value="Genomic_DNA"/>
</dbReference>
<reference evidence="2" key="1">
    <citation type="submission" date="2016-10" db="EMBL/GenBank/DDBJ databases">
        <authorList>
            <person name="Benchimol M."/>
            <person name="Almeida L.G."/>
            <person name="Vasconcelos A.T."/>
            <person name="Perreira-Neves A."/>
            <person name="Rosa I.A."/>
            <person name="Tasca T."/>
            <person name="Bogo M.R."/>
            <person name="de Souza W."/>
        </authorList>
    </citation>
    <scope>NUCLEOTIDE SEQUENCE [LARGE SCALE GENOMIC DNA]</scope>
    <source>
        <strain evidence="2">K</strain>
    </source>
</reference>
<comment type="caution">
    <text evidence="2">The sequence shown here is derived from an EMBL/GenBank/DDBJ whole genome shotgun (WGS) entry which is preliminary data.</text>
</comment>
<organism evidence="2 3">
    <name type="scientific">Tritrichomonas foetus</name>
    <dbReference type="NCBI Taxonomy" id="1144522"/>
    <lineage>
        <taxon>Eukaryota</taxon>
        <taxon>Metamonada</taxon>
        <taxon>Parabasalia</taxon>
        <taxon>Tritrichomonadida</taxon>
        <taxon>Tritrichomonadidae</taxon>
        <taxon>Tritrichomonas</taxon>
    </lineage>
</organism>
<gene>
    <name evidence="2" type="ORF">TRFO_10488</name>
</gene>
<dbReference type="RefSeq" id="XP_068348718.1">
    <property type="nucleotide sequence ID" value="XM_068495488.1"/>
</dbReference>
<keyword evidence="3" id="KW-1185">Reference proteome</keyword>
<dbReference type="VEuPathDB" id="TrichDB:TRFO_10488"/>
<protein>
    <submittedName>
        <fullName evidence="2">Uncharacterized protein</fullName>
    </submittedName>
</protein>
<feature type="compositionally biased region" description="Basic and acidic residues" evidence="1">
    <location>
        <begin position="11"/>
        <end position="67"/>
    </location>
</feature>
<feature type="region of interest" description="Disordered" evidence="1">
    <location>
        <begin position="1"/>
        <end position="85"/>
    </location>
</feature>
<evidence type="ECO:0000256" key="1">
    <source>
        <dbReference type="SAM" id="MobiDB-lite"/>
    </source>
</evidence>
<evidence type="ECO:0000313" key="3">
    <source>
        <dbReference type="Proteomes" id="UP000179807"/>
    </source>
</evidence>
<dbReference type="GeneID" id="94830192"/>
<sequence length="85" mass="10290">MDPIQKFPQKHQIDEPHEKEILEDTSKEVNNQKELIKKAKQQEDISEQHKMKDEGEAQQEINKEFGEMKISYQDQEPHDEKKRFR</sequence>
<evidence type="ECO:0000313" key="2">
    <source>
        <dbReference type="EMBL" id="OHS95581.1"/>
    </source>
</evidence>
<dbReference type="AlphaFoldDB" id="A0A1J4JDR5"/>
<feature type="compositionally biased region" description="Basic and acidic residues" evidence="1">
    <location>
        <begin position="75"/>
        <end position="85"/>
    </location>
</feature>
<accession>A0A1J4JDR5</accession>
<dbReference type="Proteomes" id="UP000179807">
    <property type="component" value="Unassembled WGS sequence"/>
</dbReference>
<name>A0A1J4JDR5_9EUKA</name>